<feature type="domain" description="Ig-like" evidence="13">
    <location>
        <begin position="1"/>
        <end position="96"/>
    </location>
</feature>
<evidence type="ECO:0000256" key="7">
    <source>
        <dbReference type="ARBA" id="ARBA00023157"/>
    </source>
</evidence>
<reference evidence="14 15" key="1">
    <citation type="submission" date="2024-06" db="EMBL/GenBank/DDBJ databases">
        <authorList>
            <person name="Pan Q."/>
            <person name="Wen M."/>
            <person name="Jouanno E."/>
            <person name="Zahm M."/>
            <person name="Klopp C."/>
            <person name="Cabau C."/>
            <person name="Louis A."/>
            <person name="Berthelot C."/>
            <person name="Parey E."/>
            <person name="Roest Crollius H."/>
            <person name="Montfort J."/>
            <person name="Robinson-Rechavi M."/>
            <person name="Bouchez O."/>
            <person name="Lampietro C."/>
            <person name="Lopez Roques C."/>
            <person name="Donnadieu C."/>
            <person name="Postlethwait J."/>
            <person name="Bobe J."/>
            <person name="Verreycken H."/>
            <person name="Guiguen Y."/>
        </authorList>
    </citation>
    <scope>NUCLEOTIDE SEQUENCE [LARGE SCALE GENOMIC DNA]</scope>
    <source>
        <strain evidence="14">Up_M1</strain>
        <tissue evidence="14">Testis</tissue>
    </source>
</reference>
<evidence type="ECO:0000259" key="13">
    <source>
        <dbReference type="PROSITE" id="PS50835"/>
    </source>
</evidence>
<feature type="domain" description="Ig-like" evidence="13">
    <location>
        <begin position="199"/>
        <end position="281"/>
    </location>
</feature>
<keyword evidence="5 12" id="KW-1133">Transmembrane helix</keyword>
<dbReference type="GO" id="GO:1903037">
    <property type="term" value="P:regulation of leukocyte cell-cell adhesion"/>
    <property type="evidence" value="ECO:0007669"/>
    <property type="project" value="UniProtKB-ARBA"/>
</dbReference>
<evidence type="ECO:0000256" key="3">
    <source>
        <dbReference type="ARBA" id="ARBA00022692"/>
    </source>
</evidence>
<dbReference type="InterPro" id="IPR003599">
    <property type="entry name" value="Ig_sub"/>
</dbReference>
<dbReference type="Pfam" id="PF07686">
    <property type="entry name" value="V-set"/>
    <property type="match status" value="2"/>
</dbReference>
<evidence type="ECO:0000256" key="2">
    <source>
        <dbReference type="ARBA" id="ARBA00022475"/>
    </source>
</evidence>
<dbReference type="InterPro" id="IPR051713">
    <property type="entry name" value="T-cell_Activation_Regulation"/>
</dbReference>
<comment type="subcellular location">
    <subcellularLocation>
        <location evidence="1">Cell membrane</location>
        <topology evidence="1">Single-pass type I membrane protein</topology>
    </subcellularLocation>
</comment>
<dbReference type="Proteomes" id="UP001557470">
    <property type="component" value="Unassembled WGS sequence"/>
</dbReference>
<evidence type="ECO:0000256" key="12">
    <source>
        <dbReference type="SAM" id="Phobius"/>
    </source>
</evidence>
<evidence type="ECO:0000256" key="9">
    <source>
        <dbReference type="ARBA" id="ARBA00023180"/>
    </source>
</evidence>
<keyword evidence="6 12" id="KW-0472">Membrane</keyword>
<dbReference type="EMBL" id="JAGEUA010000002">
    <property type="protein sequence ID" value="KAL1006561.1"/>
    <property type="molecule type" value="Genomic_DNA"/>
</dbReference>
<organism evidence="14 15">
    <name type="scientific">Umbra pygmaea</name>
    <name type="common">Eastern mudminnow</name>
    <dbReference type="NCBI Taxonomy" id="75934"/>
    <lineage>
        <taxon>Eukaryota</taxon>
        <taxon>Metazoa</taxon>
        <taxon>Chordata</taxon>
        <taxon>Craniata</taxon>
        <taxon>Vertebrata</taxon>
        <taxon>Euteleostomi</taxon>
        <taxon>Actinopterygii</taxon>
        <taxon>Neopterygii</taxon>
        <taxon>Teleostei</taxon>
        <taxon>Protacanthopterygii</taxon>
        <taxon>Esociformes</taxon>
        <taxon>Umbridae</taxon>
        <taxon>Umbra</taxon>
    </lineage>
</organism>
<dbReference type="PANTHER" id="PTHR25466">
    <property type="entry name" value="T-LYMPHOCYTE ACTIVATION ANTIGEN"/>
    <property type="match status" value="1"/>
</dbReference>
<feature type="domain" description="Ig-like" evidence="13">
    <location>
        <begin position="117"/>
        <end position="196"/>
    </location>
</feature>
<evidence type="ECO:0000256" key="6">
    <source>
        <dbReference type="ARBA" id="ARBA00023136"/>
    </source>
</evidence>
<feature type="non-terminal residue" evidence="14">
    <location>
        <position position="1"/>
    </location>
</feature>
<evidence type="ECO:0000256" key="10">
    <source>
        <dbReference type="ARBA" id="ARBA00023319"/>
    </source>
</evidence>
<evidence type="ECO:0000256" key="4">
    <source>
        <dbReference type="ARBA" id="ARBA00022729"/>
    </source>
</evidence>
<dbReference type="FunFam" id="2.60.40.10:FF:000142">
    <property type="entry name" value="V-set domain-containing T-cell activation inhibitor 1"/>
    <property type="match status" value="1"/>
</dbReference>
<sequence length="396" mass="44607">VTCVFSEECVLPCTFQPASDEVIHWLKQEVLVHSFRQGMEWTDSQQYAGRTSLFTHLVSHGNASLRLRGCSPRDRGRYKCDVRTSAGLHEAHVVVRVEAAIQALSIELSRLSGYEEMKCTTRDVYPAPHVFWATEPPTADYFRPITRKLADQQGLYVVESRLRKVHSQSELTYICTVNSSYGTLAWTASIREREISGVEGKILTIPCQAPPYLRNPSLSWSFTHRSKPTRILAYDSQSQQTFALAPWEGRVRVDALRLSLGDGSLHLVKPDSQEHTGTYTCVYYAPQKTHTENTGVKIISAVTGEHELIQDAPQWWIVAVVIVTLTLALTGILIYLKVRGDQSQASNSPEQSSEMQPVKVDQRRSSESIPLNMTRPLGRIAHSVNLHTTQHMDHKR</sequence>
<dbReference type="Gene3D" id="2.60.40.10">
    <property type="entry name" value="Immunoglobulins"/>
    <property type="match status" value="3"/>
</dbReference>
<proteinExistence type="predicted"/>
<feature type="transmembrane region" description="Helical" evidence="12">
    <location>
        <begin position="315"/>
        <end position="336"/>
    </location>
</feature>
<evidence type="ECO:0000256" key="8">
    <source>
        <dbReference type="ARBA" id="ARBA00023170"/>
    </source>
</evidence>
<keyword evidence="4" id="KW-0732">Signal</keyword>
<evidence type="ECO:0000256" key="5">
    <source>
        <dbReference type="ARBA" id="ARBA00022989"/>
    </source>
</evidence>
<comment type="caution">
    <text evidence="14">The sequence shown here is derived from an EMBL/GenBank/DDBJ whole genome shotgun (WGS) entry which is preliminary data.</text>
</comment>
<protein>
    <recommendedName>
        <fullName evidence="13">Ig-like domain-containing protein</fullName>
    </recommendedName>
</protein>
<keyword evidence="2" id="KW-1003">Cell membrane</keyword>
<accession>A0ABD0XZQ4</accession>
<evidence type="ECO:0000313" key="14">
    <source>
        <dbReference type="EMBL" id="KAL1006561.1"/>
    </source>
</evidence>
<keyword evidence="7" id="KW-1015">Disulfide bond</keyword>
<dbReference type="InterPro" id="IPR036179">
    <property type="entry name" value="Ig-like_dom_sf"/>
</dbReference>
<dbReference type="PANTHER" id="PTHR25466:SF14">
    <property type="entry name" value="BUTYROPHILIN SUBFAMILY 2 MEMBER A2-LIKE-RELATED"/>
    <property type="match status" value="1"/>
</dbReference>
<feature type="region of interest" description="Disordered" evidence="11">
    <location>
        <begin position="343"/>
        <end position="366"/>
    </location>
</feature>
<keyword evidence="15" id="KW-1185">Reference proteome</keyword>
<dbReference type="InterPro" id="IPR013783">
    <property type="entry name" value="Ig-like_fold"/>
</dbReference>
<keyword evidence="10" id="KW-0393">Immunoglobulin domain</keyword>
<keyword evidence="9" id="KW-0325">Glycoprotein</keyword>
<dbReference type="SMART" id="SM00409">
    <property type="entry name" value="IG"/>
    <property type="match status" value="2"/>
</dbReference>
<evidence type="ECO:0000256" key="11">
    <source>
        <dbReference type="SAM" id="MobiDB-lite"/>
    </source>
</evidence>
<keyword evidence="8" id="KW-0675">Receptor</keyword>
<evidence type="ECO:0000313" key="15">
    <source>
        <dbReference type="Proteomes" id="UP001557470"/>
    </source>
</evidence>
<dbReference type="GO" id="GO:0005886">
    <property type="term" value="C:plasma membrane"/>
    <property type="evidence" value="ECO:0007669"/>
    <property type="project" value="UniProtKB-SubCell"/>
</dbReference>
<keyword evidence="3 12" id="KW-0812">Transmembrane</keyword>
<dbReference type="GO" id="GO:0050863">
    <property type="term" value="P:regulation of T cell activation"/>
    <property type="evidence" value="ECO:0007669"/>
    <property type="project" value="UniProtKB-ARBA"/>
</dbReference>
<name>A0ABD0XZQ4_UMBPY</name>
<dbReference type="AlphaFoldDB" id="A0ABD0XZQ4"/>
<gene>
    <name evidence="14" type="ORF">UPYG_G00073830</name>
</gene>
<dbReference type="InterPro" id="IPR013106">
    <property type="entry name" value="Ig_V-set"/>
</dbReference>
<dbReference type="InterPro" id="IPR007110">
    <property type="entry name" value="Ig-like_dom"/>
</dbReference>
<dbReference type="SUPFAM" id="SSF48726">
    <property type="entry name" value="Immunoglobulin"/>
    <property type="match status" value="3"/>
</dbReference>
<feature type="compositionally biased region" description="Polar residues" evidence="11">
    <location>
        <begin position="343"/>
        <end position="355"/>
    </location>
</feature>
<evidence type="ECO:0000256" key="1">
    <source>
        <dbReference type="ARBA" id="ARBA00004251"/>
    </source>
</evidence>
<dbReference type="PROSITE" id="PS50835">
    <property type="entry name" value="IG_LIKE"/>
    <property type="match status" value="3"/>
</dbReference>